<dbReference type="InterPro" id="IPR026876">
    <property type="entry name" value="Fn3_assoc_repeat"/>
</dbReference>
<dbReference type="AlphaFoldDB" id="A0A4R9K628"/>
<organism evidence="2 3">
    <name type="scientific">Leptospira sarikeiensis</name>
    <dbReference type="NCBI Taxonomy" id="2484943"/>
    <lineage>
        <taxon>Bacteria</taxon>
        <taxon>Pseudomonadati</taxon>
        <taxon>Spirochaetota</taxon>
        <taxon>Spirochaetia</taxon>
        <taxon>Leptospirales</taxon>
        <taxon>Leptospiraceae</taxon>
        <taxon>Leptospira</taxon>
    </lineage>
</organism>
<gene>
    <name evidence="2" type="ORF">EHQ64_13210</name>
</gene>
<evidence type="ECO:0000313" key="2">
    <source>
        <dbReference type="EMBL" id="TGL60767.1"/>
    </source>
</evidence>
<accession>A0A4R9K628</accession>
<proteinExistence type="predicted"/>
<dbReference type="RefSeq" id="WP_135649936.1">
    <property type="nucleotide sequence ID" value="NZ_RQGF01000028.1"/>
</dbReference>
<dbReference type="Proteomes" id="UP000297762">
    <property type="component" value="Unassembled WGS sequence"/>
</dbReference>
<dbReference type="EMBL" id="RQGF01000028">
    <property type="protein sequence ID" value="TGL60767.1"/>
    <property type="molecule type" value="Genomic_DNA"/>
</dbReference>
<name>A0A4R9K628_9LEPT</name>
<dbReference type="Pfam" id="PF07603">
    <property type="entry name" value="Lcl_C"/>
    <property type="match status" value="1"/>
</dbReference>
<comment type="caution">
    <text evidence="2">The sequence shown here is derived from an EMBL/GenBank/DDBJ whole genome shotgun (WGS) entry which is preliminary data.</text>
</comment>
<feature type="domain" description="Lcl C-terminal" evidence="1">
    <location>
        <begin position="380"/>
        <end position="511"/>
    </location>
</feature>
<reference evidence="2" key="1">
    <citation type="journal article" date="2019" name="PLoS Negl. Trop. Dis.">
        <title>Revisiting the worldwide diversity of Leptospira species in the environment.</title>
        <authorList>
            <person name="Vincent A.T."/>
            <person name="Schiettekatte O."/>
            <person name="Bourhy P."/>
            <person name="Veyrier F.J."/>
            <person name="Picardeau M."/>
        </authorList>
    </citation>
    <scope>NUCLEOTIDE SEQUENCE [LARGE SCALE GENOMIC DNA]</scope>
    <source>
        <strain evidence="2">201702455</strain>
    </source>
</reference>
<evidence type="ECO:0000313" key="3">
    <source>
        <dbReference type="Proteomes" id="UP000297762"/>
    </source>
</evidence>
<sequence length="513" mass="54649">MRARFILLILGFGMLCKPVDTHNPGILYSNEWWETTFVRCITGELEACVPGPKITGALVSKYISNSSGAINITSLNWTSDSTGTYTVLTGSTNCSNGTVLDSGAVTAGVNNLLTIDAMDIPIGNTYLRICVIDDEDGDLGSGIFNIIRDDTAPSVDTNPINGIYNSSKNVSIVCSDTGGAGCSKIAYVTDSSTPDIQGDTGTINVGTQYTSPINVAANTSTTFKFVARDKSGNVSTVYTSTVATDTQTPTSTSINPSNGAAGIPVSPGSITIQFAEPMDTSLTMSMTTEINDGTNWVAAYNSYTMFDWADPQTLVITISWVYFPESSSIRWTIPSSSLKDLAGNSMTQTGIFSTGIGSTPSGTQTYTGPTQNPTYTADYTTYDSSTGLTWKTCWEGISGATCGAGTRTEMPWYQAIDGCAYLNSIHGTGIGYAQRQNWRLPTADELFSLVEGSSNPFINTTAFPNPVATATWTASRGVTNTPYPQFARTIVFAYGIYNEFDKTISYAVHCVSD</sequence>
<keyword evidence="3" id="KW-1185">Reference proteome</keyword>
<evidence type="ECO:0000259" key="1">
    <source>
        <dbReference type="Pfam" id="PF07603"/>
    </source>
</evidence>
<protein>
    <submittedName>
        <fullName evidence="2">DUF1566 domain-containing protein</fullName>
    </submittedName>
</protein>
<dbReference type="InterPro" id="IPR011460">
    <property type="entry name" value="Lcl_C"/>
</dbReference>
<dbReference type="PANTHER" id="PTHR35812:SF1">
    <property type="entry name" value="LIPOPROTEIN"/>
    <property type="match status" value="1"/>
</dbReference>
<dbReference type="OrthoDB" id="343463at2"/>
<dbReference type="PANTHER" id="PTHR35812">
    <property type="entry name" value="LIPOPROTEIN"/>
    <property type="match status" value="1"/>
</dbReference>
<dbReference type="Pfam" id="PF13287">
    <property type="entry name" value="Fn3_assoc"/>
    <property type="match status" value="1"/>
</dbReference>